<keyword evidence="2" id="KW-0472">Membrane</keyword>
<gene>
    <name evidence="3" type="ORF">AFUS01_LOCUS22791</name>
</gene>
<feature type="region of interest" description="Disordered" evidence="1">
    <location>
        <begin position="116"/>
        <end position="169"/>
    </location>
</feature>
<feature type="compositionally biased region" description="Basic and acidic residues" evidence="1">
    <location>
        <begin position="367"/>
        <end position="377"/>
    </location>
</feature>
<keyword evidence="2" id="KW-0812">Transmembrane</keyword>
<reference evidence="3" key="1">
    <citation type="submission" date="2021-06" db="EMBL/GenBank/DDBJ databases">
        <authorList>
            <person name="Hodson N. C."/>
            <person name="Mongue J. A."/>
            <person name="Jaron S. K."/>
        </authorList>
    </citation>
    <scope>NUCLEOTIDE SEQUENCE</scope>
</reference>
<protein>
    <submittedName>
        <fullName evidence="3">Uncharacterized protein</fullName>
    </submittedName>
</protein>
<evidence type="ECO:0000256" key="1">
    <source>
        <dbReference type="SAM" id="MobiDB-lite"/>
    </source>
</evidence>
<feature type="region of interest" description="Disordered" evidence="1">
    <location>
        <begin position="324"/>
        <end position="399"/>
    </location>
</feature>
<feature type="compositionally biased region" description="Polar residues" evidence="1">
    <location>
        <begin position="152"/>
        <end position="164"/>
    </location>
</feature>
<comment type="caution">
    <text evidence="3">The sequence shown here is derived from an EMBL/GenBank/DDBJ whole genome shotgun (WGS) entry which is preliminary data.</text>
</comment>
<evidence type="ECO:0000256" key="2">
    <source>
        <dbReference type="SAM" id="Phobius"/>
    </source>
</evidence>
<organism evidence="3 4">
    <name type="scientific">Allacma fusca</name>
    <dbReference type="NCBI Taxonomy" id="39272"/>
    <lineage>
        <taxon>Eukaryota</taxon>
        <taxon>Metazoa</taxon>
        <taxon>Ecdysozoa</taxon>
        <taxon>Arthropoda</taxon>
        <taxon>Hexapoda</taxon>
        <taxon>Collembola</taxon>
        <taxon>Symphypleona</taxon>
        <taxon>Sminthuridae</taxon>
        <taxon>Allacma</taxon>
    </lineage>
</organism>
<evidence type="ECO:0000313" key="3">
    <source>
        <dbReference type="EMBL" id="CAG7734398.1"/>
    </source>
</evidence>
<keyword evidence="2" id="KW-1133">Transmembrane helix</keyword>
<evidence type="ECO:0000313" key="4">
    <source>
        <dbReference type="Proteomes" id="UP000708208"/>
    </source>
</evidence>
<feature type="compositionally biased region" description="Pro residues" evidence="1">
    <location>
        <begin position="10"/>
        <end position="19"/>
    </location>
</feature>
<dbReference type="Proteomes" id="UP000708208">
    <property type="component" value="Unassembled WGS sequence"/>
</dbReference>
<keyword evidence="4" id="KW-1185">Reference proteome</keyword>
<proteinExistence type="predicted"/>
<feature type="compositionally biased region" description="Low complexity" evidence="1">
    <location>
        <begin position="324"/>
        <end position="341"/>
    </location>
</feature>
<dbReference type="AlphaFoldDB" id="A0A8J2KDX8"/>
<feature type="region of interest" description="Disordered" evidence="1">
    <location>
        <begin position="1"/>
        <end position="24"/>
    </location>
</feature>
<dbReference type="EMBL" id="CAJVCH010268664">
    <property type="protein sequence ID" value="CAG7734398.1"/>
    <property type="molecule type" value="Genomic_DNA"/>
</dbReference>
<name>A0A8J2KDX8_9HEXA</name>
<accession>A0A8J2KDX8</accession>
<sequence length="399" mass="44354">MEMNIRVPPTHQPPRPVPSPVSGWKGRDKVTKNYVAFERTSRDLLRRQRSIELGRRSHKRIIIPSRSYSLKSQSRFSSSVGHLLFDGKDGARRASCDPRCVNWDDETCAQTRDVMTPSHHYHNNNNNNNNTNNNNTRSKESNFDESFALPSPRNSVIDSVSGSGNDVRKQRQTSIVLNMPSRQASVRSYTSGRSVSSVSQATSAKTKSICGPSSPTNLRNSLAEEGVGRQSRCSSRAFGTASMSLKDLPSKERRHRKVAVAVIIFSSFLLISAVLCIIISLHRTTQEQLKAWVRKENEHLLKVIQQTSVNVTSSSTTSTLLQTDTNVSHNHNNNNLVSSDSYHNSNPTGGQPLPRTTDIIGGVPEDYSLHETDKNPDLNEGANLRSTNTEAFEQSDQDQ</sequence>
<feature type="transmembrane region" description="Helical" evidence="2">
    <location>
        <begin position="258"/>
        <end position="281"/>
    </location>
</feature>
<feature type="compositionally biased region" description="Low complexity" evidence="1">
    <location>
        <begin position="123"/>
        <end position="136"/>
    </location>
</feature>